<evidence type="ECO:0000313" key="1">
    <source>
        <dbReference type="EMBL" id="MFC4190557.1"/>
    </source>
</evidence>
<sequence length="167" mass="18796">MPVQICMGGEHGEPKSVVRAAIEHKKRAAHSPQDRWTEYDQVWCVIDVEAPTPHSSLSDALRLAERHGIEVALTNPCFELWILLHFTEVSGYQTSDAAQRALERLGSCGCSTSRKHLNYESLRAGHVCAEERARALRERSSNGQADNPWTDVDRLVRLLRKARHTST</sequence>
<keyword evidence="2" id="KW-1185">Reference proteome</keyword>
<proteinExistence type="predicted"/>
<dbReference type="EMBL" id="JBHSCF010000056">
    <property type="protein sequence ID" value="MFC4190557.1"/>
    <property type="molecule type" value="Genomic_DNA"/>
</dbReference>
<dbReference type="InterPro" id="IPR025591">
    <property type="entry name" value="RloB"/>
</dbReference>
<evidence type="ECO:0000313" key="2">
    <source>
        <dbReference type="Proteomes" id="UP001595871"/>
    </source>
</evidence>
<reference evidence="2" key="1">
    <citation type="journal article" date="2019" name="Int. J. Syst. Evol. Microbiol.">
        <title>The Global Catalogue of Microorganisms (GCM) 10K type strain sequencing project: providing services to taxonomists for standard genome sequencing and annotation.</title>
        <authorList>
            <consortium name="The Broad Institute Genomics Platform"/>
            <consortium name="The Broad Institute Genome Sequencing Center for Infectious Disease"/>
            <person name="Wu L."/>
            <person name="Ma J."/>
        </authorList>
    </citation>
    <scope>NUCLEOTIDE SEQUENCE [LARGE SCALE GENOMIC DNA]</scope>
    <source>
        <strain evidence="2">CCM 3243</strain>
    </source>
</reference>
<dbReference type="RefSeq" id="WP_234460795.1">
    <property type="nucleotide sequence ID" value="NZ_BAAAYA010000012.1"/>
</dbReference>
<protein>
    <submittedName>
        <fullName evidence="1">RloB family protein</fullName>
    </submittedName>
</protein>
<gene>
    <name evidence="1" type="ORF">ACFO3R_29910</name>
</gene>
<comment type="caution">
    <text evidence="1">The sequence shown here is derived from an EMBL/GenBank/DDBJ whole genome shotgun (WGS) entry which is preliminary data.</text>
</comment>
<dbReference type="Proteomes" id="UP001595871">
    <property type="component" value="Unassembled WGS sequence"/>
</dbReference>
<organism evidence="1 2">
    <name type="scientific">Streptomyces flavovirens</name>
    <dbReference type="NCBI Taxonomy" id="52258"/>
    <lineage>
        <taxon>Bacteria</taxon>
        <taxon>Bacillati</taxon>
        <taxon>Actinomycetota</taxon>
        <taxon>Actinomycetes</taxon>
        <taxon>Kitasatosporales</taxon>
        <taxon>Streptomycetaceae</taxon>
        <taxon>Streptomyces</taxon>
    </lineage>
</organism>
<accession>A0ABV8NBA3</accession>
<name>A0ABV8NBA3_9ACTN</name>
<dbReference type="Pfam" id="PF13707">
    <property type="entry name" value="RloB"/>
    <property type="match status" value="1"/>
</dbReference>